<feature type="disulfide bond" evidence="33">
    <location>
        <begin position="863"/>
        <end position="875"/>
    </location>
</feature>
<dbReference type="InterPro" id="IPR056558">
    <property type="entry name" value="LAMB1-4_helical"/>
</dbReference>
<evidence type="ECO:0000256" key="9">
    <source>
        <dbReference type="ARBA" id="ARBA00022889"/>
    </source>
</evidence>
<dbReference type="CDD" id="cd00055">
    <property type="entry name" value="EGF_Lam"/>
    <property type="match status" value="13"/>
</dbReference>
<reference evidence="39" key="2">
    <citation type="submission" date="2025-08" db="UniProtKB">
        <authorList>
            <consortium name="Ensembl"/>
        </authorList>
    </citation>
    <scope>IDENTIFICATION</scope>
</reference>
<feature type="disulfide bond" evidence="33">
    <location>
        <begin position="423"/>
        <end position="432"/>
    </location>
</feature>
<dbReference type="InterPro" id="IPR013015">
    <property type="entry name" value="Laminin_IV_B"/>
</dbReference>
<feature type="chain" id="PRO_5034422111" description="Laminin subunit beta-1" evidence="35">
    <location>
        <begin position="17"/>
        <end position="1835"/>
    </location>
</feature>
<feature type="domain" description="Laminin EGF-like" evidence="36">
    <location>
        <begin position="863"/>
        <end position="908"/>
    </location>
</feature>
<dbReference type="GeneTree" id="ENSGT00940000156060"/>
<feature type="coiled-coil region" evidence="34">
    <location>
        <begin position="1414"/>
        <end position="1441"/>
    </location>
</feature>
<keyword evidence="6 35" id="KW-0732">Signal</keyword>
<dbReference type="Pfam" id="PF23219">
    <property type="entry name" value="LAMB1"/>
    <property type="match status" value="1"/>
</dbReference>
<feature type="disulfide bond" evidence="33">
    <location>
        <begin position="865"/>
        <end position="882"/>
    </location>
</feature>
<feature type="disulfide bond" evidence="33">
    <location>
        <begin position="476"/>
        <end position="485"/>
    </location>
</feature>
<keyword evidence="7" id="KW-0677">Repeat</keyword>
<dbReference type="InterPro" id="IPR002049">
    <property type="entry name" value="LE_dom"/>
</dbReference>
<feature type="disulfide bond" evidence="33">
    <location>
        <begin position="836"/>
        <end position="845"/>
    </location>
</feature>
<evidence type="ECO:0000256" key="24">
    <source>
        <dbReference type="ARBA" id="ARBA00079179"/>
    </source>
</evidence>
<dbReference type="FunFam" id="2.60.120.260:FF:000010">
    <property type="entry name" value="Laminin subunit beta 1"/>
    <property type="match status" value="1"/>
</dbReference>
<evidence type="ECO:0000256" key="18">
    <source>
        <dbReference type="ARBA" id="ARBA00075282"/>
    </source>
</evidence>
<evidence type="ECO:0000256" key="22">
    <source>
        <dbReference type="ARBA" id="ARBA00076920"/>
    </source>
</evidence>
<evidence type="ECO:0000256" key="6">
    <source>
        <dbReference type="ARBA" id="ARBA00022729"/>
    </source>
</evidence>
<keyword evidence="13 33" id="KW-0424">Laminin EGF-like domain</keyword>
<feature type="domain" description="Laminin EGF-like" evidence="36">
    <location>
        <begin position="1070"/>
        <end position="1130"/>
    </location>
</feature>
<reference evidence="39" key="3">
    <citation type="submission" date="2025-09" db="UniProtKB">
        <authorList>
            <consortium name="Ensembl"/>
        </authorList>
    </citation>
    <scope>IDENTIFICATION</scope>
</reference>
<feature type="disulfide bond" evidence="33">
    <location>
        <begin position="815"/>
        <end position="827"/>
    </location>
</feature>
<evidence type="ECO:0000256" key="20">
    <source>
        <dbReference type="ARBA" id="ARBA00075415"/>
    </source>
</evidence>
<dbReference type="FunFam" id="2.10.25.10:FF:000333">
    <property type="entry name" value="netrin-4 isoform X2"/>
    <property type="match status" value="1"/>
</dbReference>
<dbReference type="GO" id="GO:0016477">
    <property type="term" value="P:cell migration"/>
    <property type="evidence" value="ECO:0007669"/>
    <property type="project" value="TreeGrafter"/>
</dbReference>
<feature type="domain" description="Laminin EGF-like" evidence="36">
    <location>
        <begin position="815"/>
        <end position="862"/>
    </location>
</feature>
<dbReference type="PROSITE" id="PS00022">
    <property type="entry name" value="EGF_1"/>
    <property type="match status" value="1"/>
</dbReference>
<dbReference type="GO" id="GO:0005606">
    <property type="term" value="C:laminin-1 complex"/>
    <property type="evidence" value="ECO:0007669"/>
    <property type="project" value="UniProtKB-ARBA"/>
</dbReference>
<dbReference type="InterPro" id="IPR056863">
    <property type="entry name" value="LMN_ATRN_NET-like_EGF"/>
</dbReference>
<evidence type="ECO:0000313" key="40">
    <source>
        <dbReference type="Proteomes" id="UP000694620"/>
    </source>
</evidence>
<evidence type="ECO:0000256" key="2">
    <source>
        <dbReference type="ARBA" id="ARBA00004302"/>
    </source>
</evidence>
<dbReference type="SMART" id="SM00181">
    <property type="entry name" value="EGF"/>
    <property type="match status" value="8"/>
</dbReference>
<evidence type="ECO:0000259" key="36">
    <source>
        <dbReference type="PROSITE" id="PS50027"/>
    </source>
</evidence>
<evidence type="ECO:0000256" key="14">
    <source>
        <dbReference type="ARBA" id="ARBA00065009"/>
    </source>
</evidence>
<feature type="coiled-coil region" evidence="34">
    <location>
        <begin position="1726"/>
        <end position="1808"/>
    </location>
</feature>
<dbReference type="Gene3D" id="2.60.120.260">
    <property type="entry name" value="Galactose-binding domain-like"/>
    <property type="match status" value="1"/>
</dbReference>
<dbReference type="FunFam" id="2.10.25.10:FF:000130">
    <property type="entry name" value="Laminin subunit beta 1"/>
    <property type="match status" value="1"/>
</dbReference>
<keyword evidence="3" id="KW-0964">Secreted</keyword>
<dbReference type="PROSITE" id="PS01248">
    <property type="entry name" value="EGF_LAM_1"/>
    <property type="match status" value="6"/>
</dbReference>
<dbReference type="Pfam" id="PF00053">
    <property type="entry name" value="EGF_laminin"/>
    <property type="match status" value="11"/>
</dbReference>
<comment type="caution">
    <text evidence="33">Lacks conserved residue(s) required for the propagation of feature annotation.</text>
</comment>
<feature type="disulfide bond" evidence="33">
    <location>
        <begin position="1098"/>
        <end position="1107"/>
    </location>
</feature>
<feature type="signal peptide" evidence="35">
    <location>
        <begin position="1"/>
        <end position="16"/>
    </location>
</feature>
<evidence type="ECO:0000256" key="4">
    <source>
        <dbReference type="ARBA" id="ARBA00022530"/>
    </source>
</evidence>
<feature type="disulfide bond" evidence="33">
    <location>
        <begin position="988"/>
        <end position="997"/>
    </location>
</feature>
<dbReference type="InterPro" id="IPR050440">
    <property type="entry name" value="Laminin/Netrin_ECM"/>
</dbReference>
<evidence type="ECO:0000256" key="1">
    <source>
        <dbReference type="ARBA" id="ARBA00002418"/>
    </source>
</evidence>
<dbReference type="CDD" id="cd22295">
    <property type="entry name" value="cc_LAMB_C"/>
    <property type="match status" value="1"/>
</dbReference>
<feature type="disulfide bond" evidence="33">
    <location>
        <begin position="817"/>
        <end position="834"/>
    </location>
</feature>
<dbReference type="Pfam" id="PF00055">
    <property type="entry name" value="Laminin_N"/>
    <property type="match status" value="1"/>
</dbReference>
<dbReference type="PROSITE" id="PS50027">
    <property type="entry name" value="EGF_LAM_2"/>
    <property type="match status" value="11"/>
</dbReference>
<evidence type="ECO:0000256" key="31">
    <source>
        <dbReference type="ARBA" id="ARBA00083431"/>
    </source>
</evidence>
<evidence type="ECO:0000256" key="30">
    <source>
        <dbReference type="ARBA" id="ARBA00082919"/>
    </source>
</evidence>
<dbReference type="PANTHER" id="PTHR10574:SF197">
    <property type="entry name" value="LAMININ SUBUNIT BETA-1 ISOFORM X1"/>
    <property type="match status" value="1"/>
</dbReference>
<feature type="disulfide bond" evidence="33">
    <location>
        <begin position="1195"/>
        <end position="1204"/>
    </location>
</feature>
<evidence type="ECO:0000256" key="15">
    <source>
        <dbReference type="ARBA" id="ARBA00065312"/>
    </source>
</evidence>
<name>A0A8C4XFR5_ERPCA</name>
<dbReference type="PANTHER" id="PTHR10574">
    <property type="entry name" value="NETRIN/LAMININ-RELATED"/>
    <property type="match status" value="1"/>
</dbReference>
<keyword evidence="5" id="KW-0597">Phosphoprotein</keyword>
<evidence type="ECO:0000256" key="10">
    <source>
        <dbReference type="ARBA" id="ARBA00023054"/>
    </source>
</evidence>
<evidence type="ECO:0000256" key="28">
    <source>
        <dbReference type="ARBA" id="ARBA00080856"/>
    </source>
</evidence>
<evidence type="ECO:0000256" key="32">
    <source>
        <dbReference type="ARBA" id="ARBA00083813"/>
    </source>
</evidence>
<dbReference type="PRINTS" id="PR00011">
    <property type="entry name" value="EGFLAMININ"/>
</dbReference>
<dbReference type="FunFam" id="2.170.300.10:FF:000004">
    <property type="entry name" value="Laminin subunit beta 1"/>
    <property type="match status" value="1"/>
</dbReference>
<keyword evidence="11 33" id="KW-1015">Disulfide bond</keyword>
<dbReference type="SUPFAM" id="SSF57196">
    <property type="entry name" value="EGF/Laminin"/>
    <property type="match status" value="13"/>
</dbReference>
<dbReference type="FunFam" id="2.10.25.10:FF:000011">
    <property type="entry name" value="Cadherin EGF LAG seven-pass G-type receptor"/>
    <property type="match status" value="1"/>
</dbReference>
<feature type="disulfide bond" evidence="33">
    <location>
        <begin position="360"/>
        <end position="369"/>
    </location>
</feature>
<feature type="domain" description="Laminin EGF-like" evidence="36">
    <location>
        <begin position="393"/>
        <end position="452"/>
    </location>
</feature>
<evidence type="ECO:0000256" key="3">
    <source>
        <dbReference type="ARBA" id="ARBA00022525"/>
    </source>
</evidence>
<feature type="disulfide bond" evidence="33">
    <location>
        <begin position="1174"/>
        <end position="1186"/>
    </location>
</feature>
<feature type="domain" description="Laminin EGF-like" evidence="36">
    <location>
        <begin position="330"/>
        <end position="392"/>
    </location>
</feature>
<dbReference type="Gene3D" id="2.10.25.10">
    <property type="entry name" value="Laminin"/>
    <property type="match status" value="11"/>
</dbReference>
<comment type="subunit">
    <text evidence="14">Laminin is a complex glycoprotein, consisting of three different polypeptide chains (alpha, beta, gamma), which are bound to each other by disulfide bonds into a cross-shaped molecule comprising one long and three short arms with globules at each end. Beta-2 is a subunit of laminin-3 (laminin-121 or S-laminin), laminin-4 (laminin-221 or S-merosin), laminin-7 (laminin-321 or KS-laminin), laminin-9 (laminin-421), laminin-11 (laminin-521), laminin-14 (laminin-423) and laminin-15 (laminin-523).</text>
</comment>
<feature type="domain" description="Laminin EGF-like" evidence="36">
    <location>
        <begin position="453"/>
        <end position="504"/>
    </location>
</feature>
<evidence type="ECO:0000256" key="23">
    <source>
        <dbReference type="ARBA" id="ARBA00076958"/>
    </source>
</evidence>
<dbReference type="SMART" id="SM00136">
    <property type="entry name" value="LamNT"/>
    <property type="match status" value="1"/>
</dbReference>
<dbReference type="FunFam" id="2.10.25.10:FF:000135">
    <property type="entry name" value="Laminin subunit beta 4"/>
    <property type="match status" value="2"/>
</dbReference>
<evidence type="ECO:0000256" key="16">
    <source>
        <dbReference type="ARBA" id="ARBA00071082"/>
    </source>
</evidence>
<dbReference type="GO" id="GO:0009888">
    <property type="term" value="P:tissue development"/>
    <property type="evidence" value="ECO:0007669"/>
    <property type="project" value="TreeGrafter"/>
</dbReference>
<feature type="disulfide bond" evidence="33">
    <location>
        <begin position="928"/>
        <end position="937"/>
    </location>
</feature>
<evidence type="ECO:0000256" key="26">
    <source>
        <dbReference type="ARBA" id="ARBA00080055"/>
    </source>
</evidence>
<keyword evidence="9" id="KW-0130">Cell adhesion</keyword>
<dbReference type="InterPro" id="IPR000742">
    <property type="entry name" value="EGF"/>
</dbReference>
<feature type="domain" description="Laminin EGF-like" evidence="36">
    <location>
        <begin position="1018"/>
        <end position="1069"/>
    </location>
</feature>
<dbReference type="FunFam" id="2.10.25.10:FF:000084">
    <property type="entry name" value="Laminin subunit alpha 3"/>
    <property type="match status" value="1"/>
</dbReference>
<feature type="domain" description="Laminin IV type B" evidence="37">
    <location>
        <begin position="544"/>
        <end position="809"/>
    </location>
</feature>
<evidence type="ECO:0000256" key="29">
    <source>
        <dbReference type="ARBA" id="ARBA00081237"/>
    </source>
</evidence>
<evidence type="ECO:0000256" key="21">
    <source>
        <dbReference type="ARBA" id="ARBA00076137"/>
    </source>
</evidence>
<dbReference type="PROSITE" id="PS51117">
    <property type="entry name" value="LAMININ_NTER"/>
    <property type="match status" value="1"/>
</dbReference>
<dbReference type="Proteomes" id="UP000694620">
    <property type="component" value="Chromosome 18"/>
</dbReference>
<feature type="disulfide bond" evidence="33">
    <location>
        <begin position="884"/>
        <end position="893"/>
    </location>
</feature>
<keyword evidence="4" id="KW-0272">Extracellular matrix</keyword>
<evidence type="ECO:0000256" key="12">
    <source>
        <dbReference type="ARBA" id="ARBA00023180"/>
    </source>
</evidence>
<evidence type="ECO:0000256" key="27">
    <source>
        <dbReference type="ARBA" id="ARBA00080199"/>
    </source>
</evidence>
<proteinExistence type="predicted"/>
<feature type="disulfide bond" evidence="33">
    <location>
        <begin position="1176"/>
        <end position="1193"/>
    </location>
</feature>
<feature type="domain" description="Laminin EGF-like" evidence="36">
    <location>
        <begin position="1174"/>
        <end position="1220"/>
    </location>
</feature>
<feature type="domain" description="Laminin N-terminal" evidence="38">
    <location>
        <begin position="27"/>
        <end position="265"/>
    </location>
</feature>
<comment type="subcellular location">
    <subcellularLocation>
        <location evidence="2">Secreted</location>
        <location evidence="2">Extracellular space</location>
        <location evidence="2">Extracellular matrix</location>
        <location evidence="2">Basement membrane</location>
    </subcellularLocation>
</comment>
<dbReference type="GO" id="GO:0009887">
    <property type="term" value="P:animal organ morphogenesis"/>
    <property type="evidence" value="ECO:0007669"/>
    <property type="project" value="TreeGrafter"/>
</dbReference>
<feature type="coiled-coil region" evidence="34">
    <location>
        <begin position="1611"/>
        <end position="1676"/>
    </location>
</feature>
<accession>A0A8C4XFR5</accession>
<dbReference type="FunFam" id="2.10.25.10:FF:000083">
    <property type="entry name" value="Laminin subunit alpha"/>
    <property type="match status" value="1"/>
</dbReference>
<dbReference type="GO" id="GO:0070831">
    <property type="term" value="P:basement membrane assembly"/>
    <property type="evidence" value="ECO:0007669"/>
    <property type="project" value="TreeGrafter"/>
</dbReference>
<evidence type="ECO:0000256" key="11">
    <source>
        <dbReference type="ARBA" id="ARBA00023157"/>
    </source>
</evidence>
<gene>
    <name evidence="39" type="primary">lamb2l</name>
</gene>
<feature type="coiled-coil region" evidence="34">
    <location>
        <begin position="1225"/>
        <end position="1283"/>
    </location>
</feature>
<dbReference type="FunFam" id="2.10.25.10:FF:000145">
    <property type="entry name" value="Laminin subunit beta 1"/>
    <property type="match status" value="1"/>
</dbReference>
<dbReference type="Pfam" id="PF24973">
    <property type="entry name" value="EGF_LMN_ATRN"/>
    <property type="match status" value="2"/>
</dbReference>
<feature type="disulfide bond" evidence="33">
    <location>
        <begin position="295"/>
        <end position="304"/>
    </location>
</feature>
<dbReference type="GO" id="GO:0043259">
    <property type="term" value="C:laminin-10 complex"/>
    <property type="evidence" value="ECO:0007669"/>
    <property type="project" value="UniProtKB-ARBA"/>
</dbReference>
<evidence type="ECO:0000256" key="33">
    <source>
        <dbReference type="PROSITE-ProRule" id="PRU00460"/>
    </source>
</evidence>
<feature type="domain" description="Laminin EGF-like" evidence="36">
    <location>
        <begin position="959"/>
        <end position="1017"/>
    </location>
</feature>
<evidence type="ECO:0000256" key="35">
    <source>
        <dbReference type="SAM" id="SignalP"/>
    </source>
</evidence>
<dbReference type="SMART" id="SM00180">
    <property type="entry name" value="EGF_Lam"/>
    <property type="match status" value="13"/>
</dbReference>
<evidence type="ECO:0000259" key="37">
    <source>
        <dbReference type="PROSITE" id="PS51116"/>
    </source>
</evidence>
<dbReference type="PROSITE" id="PS51116">
    <property type="entry name" value="LAMININ_IVB"/>
    <property type="match status" value="1"/>
</dbReference>
<feature type="disulfide bond" evidence="33">
    <location>
        <begin position="1042"/>
        <end position="1051"/>
    </location>
</feature>
<dbReference type="InterPro" id="IPR008211">
    <property type="entry name" value="Laminin_N"/>
</dbReference>
<protein>
    <recommendedName>
        <fullName evidence="17">Laminin subunit beta-1</fullName>
    </recommendedName>
    <alternativeName>
        <fullName evidence="22">Laminin B1 chain</fullName>
    </alternativeName>
    <alternativeName>
        <fullName evidence="16">Laminin subunit beta-2</fullName>
    </alternativeName>
    <alternativeName>
        <fullName evidence="18">Laminin-1 subunit beta</fullName>
    </alternativeName>
    <alternativeName>
        <fullName evidence="30">Laminin-10 subunit beta</fullName>
    </alternativeName>
    <alternativeName>
        <fullName evidence="24">Laminin-11 subunit beta</fullName>
    </alternativeName>
    <alternativeName>
        <fullName evidence="20">Laminin-12 subunit beta</fullName>
    </alternativeName>
    <alternativeName>
        <fullName evidence="25">Laminin-14 subunit beta</fullName>
    </alternativeName>
    <alternativeName>
        <fullName evidence="29">Laminin-15 subunit beta</fullName>
    </alternativeName>
    <alternativeName>
        <fullName evidence="31">Laminin-2 subunit beta</fullName>
    </alternativeName>
    <alternativeName>
        <fullName evidence="28">Laminin-3 subunit beta</fullName>
    </alternativeName>
    <alternativeName>
        <fullName evidence="27">Laminin-4 subunit beta</fullName>
    </alternativeName>
    <alternativeName>
        <fullName evidence="23">Laminin-6 subunit beta</fullName>
    </alternativeName>
    <alternativeName>
        <fullName evidence="21">Laminin-7 subunit beta</fullName>
    </alternativeName>
    <alternativeName>
        <fullName evidence="32">Laminin-8 subunit beta</fullName>
    </alternativeName>
    <alternativeName>
        <fullName evidence="26">Laminin-9 subunit beta</fullName>
    </alternativeName>
    <alternativeName>
        <fullName evidence="19">S-laminin subunit beta</fullName>
    </alternativeName>
</protein>
<evidence type="ECO:0000256" key="7">
    <source>
        <dbReference type="ARBA" id="ARBA00022737"/>
    </source>
</evidence>
<dbReference type="FunFam" id="2.170.300.10:FF:000001">
    <property type="entry name" value="Laminin subunit beta-1"/>
    <property type="match status" value="1"/>
</dbReference>
<dbReference type="Ensembl" id="ENSECRT00000028157.1">
    <property type="protein sequence ID" value="ENSECRP00000027582.1"/>
    <property type="gene ID" value="ENSECRG00000018666.1"/>
</dbReference>
<dbReference type="Pfam" id="PF21199">
    <property type="entry name" value="LAMININ_IV_B"/>
    <property type="match status" value="1"/>
</dbReference>
<feature type="coiled-coil region" evidence="34">
    <location>
        <begin position="1494"/>
        <end position="1563"/>
    </location>
</feature>
<dbReference type="GO" id="GO:0005608">
    <property type="term" value="C:laminin-3 complex"/>
    <property type="evidence" value="ECO:0007669"/>
    <property type="project" value="UniProtKB-ARBA"/>
</dbReference>
<reference evidence="39" key="1">
    <citation type="submission" date="2021-06" db="EMBL/GenBank/DDBJ databases">
        <authorList>
            <consortium name="Wellcome Sanger Institute Data Sharing"/>
        </authorList>
    </citation>
    <scope>NUCLEOTIDE SEQUENCE [LARGE SCALE GENOMIC DNA]</scope>
</reference>
<keyword evidence="12" id="KW-0325">Glycoprotein</keyword>
<evidence type="ECO:0000256" key="25">
    <source>
        <dbReference type="ARBA" id="ARBA00079356"/>
    </source>
</evidence>
<evidence type="ECO:0000256" key="17">
    <source>
        <dbReference type="ARBA" id="ARBA00071083"/>
    </source>
</evidence>
<sequence>MIWLLAIVYFAFRVTAQDRPSIPQGCSDGGCYPATGNLLIGRADKLGASSTCGLGTEEEYCIVSHLQQEDKCFTCDSRKPYDVITKRSHRIENVIYMMDEEMDLTWWQSSNGMEEVNIQLDLEAEFHFTHLIMKFKTFRPAAMIIERSADFGRSWKPYRYFSYNCTKMFPTIPFRPLHHINDVICEERYSDIEPSTEGEVIYKVLDPSIKVKDPYSLEIQELLQITNLRIKFTKLHTLGDNLLDRRVEVLKKYYYAIYELVVRGSCFCYGHASECTPISGMTGGVEGMIHGRCVCKHNTEGLNCERCKPFFNDLPWSPAEAHNPHTCKECNCNGHSSHCHFDMAVYLATGNVSGGVCDNCLHNTMGRNCEICKPFYYQDPSRDIRNPAACIACDCDPVGSLDGGICDSHTDLTLGILAGQCRCKENVKGIRCDYCKEGFYGLSRNDPVGCQPCNCDPRGITIGEAPCDQISGDCSCKRYVTGRYCNQCLPEYWGLSHDITGCRSCDCDFGGAYNNRCMMDNGQCPCRPHITSRQCDEVQLGYFCASLDFYTYEAEHALPYSPEDLQIPGKPRPPADINCLDYMETIRQRIRRQHRRHQQKRHRRHRKVRQLQQKPDVEIVHREQGHGRVVTWTGPGFARVKDGAGLVFTIDNIPYSMDYDIIIRYETESTEDWEAIISITSHSLPMSLRCGNILSSEQMYIVKLLHDQRYIKMPRPFCFESNNRYMVAIRFQRFGVAERYFNAFILIDSLVLFPKYTELPGFHGNDPLAVHHREEMERYMCVESFMMVPMPELAEMCIKLLCSISAILHDGAVSCNCDPQGSYSAVCEKIGGQCQCKLNVIGHRCDQCAPGTYGFGPYGCSSCNCNSQGSESFFCDPVMGQCPCKSQVTGRQCGSCHPGHWGFPHCRQCHCNGHSEECDPQTGACITCRDHTTGHYCDRCVDGFYGNPILEYGEHCRPCPCPGNPGSDHFNGISCSLDGTSSQIICNCFPGYSGPRCDRCAPGYFGNPEDQGGECHPCQCSGNIDTSDRGACDAHTGECLMCLYNTHGPSCSECKPGFYGNALAHDCRCCTCNSAGTLRAQCTGDMCRCDGTTGMCQCRPNVVGQNCDLCAPNHWNFGMPGGCEPCGCHPLNSFRSDCNIFTGQCHCLPGFGGRTCFDCEANYWGDPNIKCRACDCDPLGSSTPQCDRHTGKCFCVEGATGQKCNQCDRGFTGHFPKCIRCHHCFQQWESIVNRLYEEIRRIEQRIKHIENTGIPSDTLDRRIQELQEKLVQIQNLLKDRSTEMIFQIVSESTNNLRIEISEIDGQLLQVSESLNSTRHRDEQLQNRLHKMETETRDLNNTVKILHDKLQNLLTSGASEQFENIKMYYDESLEAERRANESVFGDRSPVAESQETRIKTEDLLNRKKNEFHRTMTAHTKTLKELQNKTKDLDSNLNHLNEKVCGSMNKKKNGKHNCTTDPCGGAGCRDEFNKRKCGGETCNGTVSSAFKALKVVQNKSSEIEAIADRLSDVEKELRNIKMIAEEAKSQTQNTLKKAQTTKDEIDESNQKLKEFLKKIKDFLNEEGADPKNIELVSRLVLNISLPVTSGNLSEIIRQIRESISSLGNVDQILNSTAKHLKQAQDLLNEANDAKSRAEDIKEVVNDTKLALETAQMSIDEANRTLKKAQKNIKGINKTTEMIQSKFQNISTKQMDAMKRLSDLAKNVDLLQNNTDLNRLKASKANISAENAMMEVNSLNEDFQEINRKFKELNKTIGGTEGMGDLSSRVNKVKEEAEELLRAANKKIKNVEDLERKFKMNEEKMQQQAKILKELETTIINIREMIHNNMTHYSSCTS</sequence>
<evidence type="ECO:0000259" key="38">
    <source>
        <dbReference type="PROSITE" id="PS51117"/>
    </source>
</evidence>
<comment type="subunit">
    <text evidence="15">Laminin is a complex glycoprotein, consisting of three different polypeptide chains (alpha, beta, gamma), which are bound to each other by disulfide bonds into a cross-shaped molecule comprising one long and three short arms with globules at each end. Beta-1 is a subunit of laminin-1 (laminin-111 or EHS laminin), laminin-2 (laminin-211 or merosin), laminin-6 (laminin-311 or K-laminin), laminin-8 (laminin-411), laminin-10 (laminin-511) and laminin-12 (laminin-213). Interacts with ITGB1.</text>
</comment>
<evidence type="ECO:0000313" key="39">
    <source>
        <dbReference type="Ensembl" id="ENSECRP00000027582.1"/>
    </source>
</evidence>
<evidence type="ECO:0000256" key="19">
    <source>
        <dbReference type="ARBA" id="ARBA00075305"/>
    </source>
</evidence>
<dbReference type="GO" id="GO:0034446">
    <property type="term" value="P:substrate adhesion-dependent cell spreading"/>
    <property type="evidence" value="ECO:0007669"/>
    <property type="project" value="TreeGrafter"/>
</dbReference>
<feature type="domain" description="Laminin EGF-like" evidence="36">
    <location>
        <begin position="909"/>
        <end position="958"/>
    </location>
</feature>
<evidence type="ECO:0000256" key="5">
    <source>
        <dbReference type="ARBA" id="ARBA00022553"/>
    </source>
</evidence>
<keyword evidence="40" id="KW-1185">Reference proteome</keyword>
<comment type="function">
    <text evidence="1">Binding to cells via a high affinity receptor, laminin is thought to mediate the attachment, migration and organization of cells into tissues during embryonic development by interacting with other extracellular matrix components.</text>
</comment>
<organism evidence="39 40">
    <name type="scientific">Erpetoichthys calabaricus</name>
    <name type="common">Rope fish</name>
    <name type="synonym">Calamoichthys calabaricus</name>
    <dbReference type="NCBI Taxonomy" id="27687"/>
    <lineage>
        <taxon>Eukaryota</taxon>
        <taxon>Metazoa</taxon>
        <taxon>Chordata</taxon>
        <taxon>Craniata</taxon>
        <taxon>Vertebrata</taxon>
        <taxon>Euteleostomi</taxon>
        <taxon>Actinopterygii</taxon>
        <taxon>Polypteriformes</taxon>
        <taxon>Polypteridae</taxon>
        <taxon>Erpetoichthys</taxon>
    </lineage>
</organism>
<keyword evidence="10 34" id="KW-0175">Coiled coil</keyword>
<dbReference type="FunFam" id="2.10.25.10:FF:000280">
    <property type="entry name" value="Laminin subunit beta 4"/>
    <property type="match status" value="1"/>
</dbReference>
<feature type="coiled-coil region" evidence="34">
    <location>
        <begin position="1314"/>
        <end position="1341"/>
    </location>
</feature>
<keyword evidence="8" id="KW-0084">Basement membrane</keyword>
<feature type="disulfide bond" evidence="33">
    <location>
        <begin position="488"/>
        <end position="502"/>
    </location>
</feature>
<dbReference type="Gene3D" id="2.170.300.10">
    <property type="entry name" value="Tie2 ligand-binding domain superfamily"/>
    <property type="match status" value="1"/>
</dbReference>
<dbReference type="FunFam" id="2.10.25.10:FF:000138">
    <property type="entry name" value="Laminin subunit beta 1"/>
    <property type="match status" value="1"/>
</dbReference>
<feature type="domain" description="Laminin EGF-like" evidence="36">
    <location>
        <begin position="266"/>
        <end position="329"/>
    </location>
</feature>
<dbReference type="GO" id="GO:0007411">
    <property type="term" value="P:axon guidance"/>
    <property type="evidence" value="ECO:0007669"/>
    <property type="project" value="TreeGrafter"/>
</dbReference>
<dbReference type="FunFam" id="2.10.25.10:FF:000065">
    <property type="entry name" value="Laminin subunit beta 1"/>
    <property type="match status" value="1"/>
</dbReference>
<dbReference type="GO" id="GO:0005737">
    <property type="term" value="C:cytoplasm"/>
    <property type="evidence" value="ECO:0007669"/>
    <property type="project" value="UniProtKB-ARBA"/>
</dbReference>
<evidence type="ECO:0000256" key="8">
    <source>
        <dbReference type="ARBA" id="ARBA00022869"/>
    </source>
</evidence>
<evidence type="ECO:0000256" key="34">
    <source>
        <dbReference type="SAM" id="Coils"/>
    </source>
</evidence>
<evidence type="ECO:0000256" key="13">
    <source>
        <dbReference type="ARBA" id="ARBA00023292"/>
    </source>
</evidence>